<keyword evidence="4" id="KW-0963">Cytoplasm</keyword>
<dbReference type="GO" id="GO:0000289">
    <property type="term" value="P:nuclear-transcribed mRNA poly(A) tail shortening"/>
    <property type="evidence" value="ECO:0000318"/>
    <property type="project" value="GO_Central"/>
</dbReference>
<feature type="compositionally biased region" description="Basic and acidic residues" evidence="9">
    <location>
        <begin position="652"/>
        <end position="662"/>
    </location>
</feature>
<feature type="compositionally biased region" description="Polar residues" evidence="9">
    <location>
        <begin position="12"/>
        <end position="21"/>
    </location>
</feature>
<comment type="subunit">
    <text evidence="6">Monomer. Binds to RNA.</text>
</comment>
<evidence type="ECO:0000256" key="5">
    <source>
        <dbReference type="ARBA" id="ARBA00022884"/>
    </source>
</evidence>
<proteinExistence type="inferred from homology"/>
<dbReference type="SMART" id="SM00454">
    <property type="entry name" value="SAM"/>
    <property type="match status" value="1"/>
</dbReference>
<dbReference type="GO" id="GO:0005829">
    <property type="term" value="C:cytosol"/>
    <property type="evidence" value="ECO:0007669"/>
    <property type="project" value="UniProtKB-SubCell"/>
</dbReference>
<keyword evidence="13" id="KW-1185">Reference proteome</keyword>
<feature type="region of interest" description="Disordered" evidence="9">
    <location>
        <begin position="141"/>
        <end position="199"/>
    </location>
</feature>
<dbReference type="Gene3D" id="1.10.150.50">
    <property type="entry name" value="Transcription Factor, Ets-1"/>
    <property type="match status" value="1"/>
</dbReference>
<evidence type="ECO:0000256" key="7">
    <source>
        <dbReference type="ARBA" id="ARBA00024136"/>
    </source>
</evidence>
<dbReference type="GO" id="GO:0003729">
    <property type="term" value="F:mRNA binding"/>
    <property type="evidence" value="ECO:0000318"/>
    <property type="project" value="GO_Central"/>
</dbReference>
<dbReference type="HOGENOM" id="CLU_402880_0_0_1"/>
<evidence type="ECO:0000256" key="8">
    <source>
        <dbReference type="ARBA" id="ARBA00054767"/>
    </source>
</evidence>
<accession>B6K3C9</accession>
<feature type="compositionally biased region" description="Polar residues" evidence="9">
    <location>
        <begin position="250"/>
        <end position="266"/>
    </location>
</feature>
<dbReference type="CDD" id="cd09556">
    <property type="entry name" value="SAM_VTS1_fungal"/>
    <property type="match status" value="1"/>
</dbReference>
<feature type="region of interest" description="Disordered" evidence="9">
    <location>
        <begin position="216"/>
        <end position="266"/>
    </location>
</feature>
<comment type="function">
    <text evidence="8">RNA-binding protein involved in post-transcriptional regulation through transcript degradation.</text>
</comment>
<evidence type="ECO:0000313" key="12">
    <source>
        <dbReference type="JaponicusDB" id="SJAG_03113"/>
    </source>
</evidence>
<organism evidence="11 13">
    <name type="scientific">Schizosaccharomyces japonicus (strain yFS275 / FY16936)</name>
    <name type="common">Fission yeast</name>
    <dbReference type="NCBI Taxonomy" id="402676"/>
    <lineage>
        <taxon>Eukaryota</taxon>
        <taxon>Fungi</taxon>
        <taxon>Dikarya</taxon>
        <taxon>Ascomycota</taxon>
        <taxon>Taphrinomycotina</taxon>
        <taxon>Schizosaccharomycetes</taxon>
        <taxon>Schizosaccharomycetales</taxon>
        <taxon>Schizosaccharomycetaceae</taxon>
        <taxon>Schizosaccharomyces</taxon>
    </lineage>
</organism>
<sequence>MDAPGGTALPSRPSNFESSNAELRPTDGLLDTPSHGFSGRSPSRNGNSPRKSLDDGSLGLENKFSELDVAFMDPEFASEMTQVEKWFQVLTIPERTAALYTLLQRISPSEAKMLSFAFFRRSSFDSSHAGSVVANMVAASSSSLPSGNTGPTSALSPSSAVPLSAKIKNEKTTPGLGARGSTEHSNTAPPTPSYFAQDRDTPMHTRFTRVLAQSSLESPIGAAQTTPSRRSVQDISEPGSGHSVGGSSRLFPSSHLSGNGNASLQTPRSRIRDAYDRGDPMSAPAGYVRNEGSLSHRWPNELCSPPPPPPELMLPSFLPHRRAHSDAHRSLQWGRPMGGRHWLDRPPPPHPASEEPHRTYHYRPTSPCFPPEYGRMSGPPVTPLSQRTGLLAEGASGGSHSPAPFQSHSASQLKFDGDRHFSRHPSGLWANNWPPSLSSQSHEYPYSQSPATYRVNSLPSDAKNNLGQGRYDRSPRFLSAYDTEYSTSEDATTPLSSHNRDLPYLNDTPRSMRTSFSKVRRASAHAKYDSNTSMELPQDIPSWLRSLRLHKYTDNLKDVSWQELIELTDEDLQRKGISALGARRKLLKSFQHIATILENMNSEKQKSGEMKASSDSMEPVKMAELESSQKTSPPFTTLLDSKSTDSQSSAGPEEHPLKHTVEEPIATSKALDSETSDSVSPSS</sequence>
<evidence type="ECO:0000256" key="9">
    <source>
        <dbReference type="SAM" id="MobiDB-lite"/>
    </source>
</evidence>
<dbReference type="EMBL" id="KE651167">
    <property type="protein sequence ID" value="EEB07986.2"/>
    <property type="molecule type" value="Genomic_DNA"/>
</dbReference>
<feature type="region of interest" description="Disordered" evidence="9">
    <location>
        <begin position="391"/>
        <end position="410"/>
    </location>
</feature>
<dbReference type="PANTHER" id="PTHR12515:SF5">
    <property type="entry name" value="PROTEIN SMAUG"/>
    <property type="match status" value="1"/>
</dbReference>
<feature type="region of interest" description="Disordered" evidence="9">
    <location>
        <begin position="601"/>
        <end position="683"/>
    </location>
</feature>
<dbReference type="InterPro" id="IPR057327">
    <property type="entry name" value="Vts1_dom"/>
</dbReference>
<dbReference type="VEuPathDB" id="FungiDB:SJAG_03113"/>
<feature type="region of interest" description="Disordered" evidence="9">
    <location>
        <begin position="1"/>
        <end position="57"/>
    </location>
</feature>
<feature type="compositionally biased region" description="Polar residues" evidence="9">
    <location>
        <begin position="40"/>
        <end position="50"/>
    </location>
</feature>
<feature type="compositionally biased region" description="Polar residues" evidence="9">
    <location>
        <begin position="488"/>
        <end position="497"/>
    </location>
</feature>
<feature type="compositionally biased region" description="Polar residues" evidence="9">
    <location>
        <begin position="216"/>
        <end position="234"/>
    </location>
</feature>
<evidence type="ECO:0000256" key="4">
    <source>
        <dbReference type="ARBA" id="ARBA00022490"/>
    </source>
</evidence>
<evidence type="ECO:0000256" key="6">
    <source>
        <dbReference type="ARBA" id="ARBA00024046"/>
    </source>
</evidence>
<keyword evidence="5" id="KW-0694">RNA-binding</keyword>
<dbReference type="InterPro" id="IPR037635">
    <property type="entry name" value="VTS1_SAM"/>
</dbReference>
<dbReference type="SUPFAM" id="SSF47769">
    <property type="entry name" value="SAM/Pointed domain"/>
    <property type="match status" value="1"/>
</dbReference>
<gene>
    <name evidence="12" type="primary">vts1</name>
    <name evidence="11" type="ORF">SJAG_03113</name>
</gene>
<evidence type="ECO:0000259" key="10">
    <source>
        <dbReference type="PROSITE" id="PS50105"/>
    </source>
</evidence>
<evidence type="ECO:0000313" key="13">
    <source>
        <dbReference type="Proteomes" id="UP000001744"/>
    </source>
</evidence>
<feature type="region of interest" description="Disordered" evidence="9">
    <location>
        <begin position="488"/>
        <end position="507"/>
    </location>
</feature>
<dbReference type="GeneID" id="7048459"/>
<feature type="region of interest" description="Disordered" evidence="9">
    <location>
        <begin position="338"/>
        <end position="362"/>
    </location>
</feature>
<dbReference type="InterPro" id="IPR001660">
    <property type="entry name" value="SAM"/>
</dbReference>
<dbReference type="PROSITE" id="PS50105">
    <property type="entry name" value="SAM_DOMAIN"/>
    <property type="match status" value="1"/>
</dbReference>
<dbReference type="RefSeq" id="XP_002174279.2">
    <property type="nucleotide sequence ID" value="XM_002174243.2"/>
</dbReference>
<feature type="domain" description="SAM" evidence="10">
    <location>
        <begin position="538"/>
        <end position="596"/>
    </location>
</feature>
<dbReference type="Pfam" id="PF25479">
    <property type="entry name" value="Vts1"/>
    <property type="match status" value="1"/>
</dbReference>
<evidence type="ECO:0000256" key="1">
    <source>
        <dbReference type="ARBA" id="ARBA00004201"/>
    </source>
</evidence>
<evidence type="ECO:0000313" key="11">
    <source>
        <dbReference type="EMBL" id="EEB07986.2"/>
    </source>
</evidence>
<dbReference type="Pfam" id="PF07647">
    <property type="entry name" value="SAM_2"/>
    <property type="match status" value="1"/>
</dbReference>
<dbReference type="Proteomes" id="UP000001744">
    <property type="component" value="Unassembled WGS sequence"/>
</dbReference>
<protein>
    <recommendedName>
        <fullName evidence="7">RNA-binding protein VTS1</fullName>
    </recommendedName>
</protein>
<dbReference type="AlphaFoldDB" id="B6K3C9"/>
<dbReference type="OMA" id="NIWDSHD"/>
<name>B6K3C9_SCHJY</name>
<feature type="compositionally biased region" description="Polar residues" evidence="9">
    <location>
        <begin position="626"/>
        <end position="650"/>
    </location>
</feature>
<reference evidence="11 13" key="1">
    <citation type="journal article" date="2011" name="Science">
        <title>Comparative functional genomics of the fission yeasts.</title>
        <authorList>
            <person name="Rhind N."/>
            <person name="Chen Z."/>
            <person name="Yassour M."/>
            <person name="Thompson D.A."/>
            <person name="Haas B.J."/>
            <person name="Habib N."/>
            <person name="Wapinski I."/>
            <person name="Roy S."/>
            <person name="Lin M.F."/>
            <person name="Heiman D.I."/>
            <person name="Young S.K."/>
            <person name="Furuya K."/>
            <person name="Guo Y."/>
            <person name="Pidoux A."/>
            <person name="Chen H.M."/>
            <person name="Robbertse B."/>
            <person name="Goldberg J.M."/>
            <person name="Aoki K."/>
            <person name="Bayne E.H."/>
            <person name="Berlin A.M."/>
            <person name="Desjardins C.A."/>
            <person name="Dobbs E."/>
            <person name="Dukaj L."/>
            <person name="Fan L."/>
            <person name="FitzGerald M.G."/>
            <person name="French C."/>
            <person name="Gujja S."/>
            <person name="Hansen K."/>
            <person name="Keifenheim D."/>
            <person name="Levin J.Z."/>
            <person name="Mosher R.A."/>
            <person name="Mueller C.A."/>
            <person name="Pfiffner J."/>
            <person name="Priest M."/>
            <person name="Russ C."/>
            <person name="Smialowska A."/>
            <person name="Swoboda P."/>
            <person name="Sykes S.M."/>
            <person name="Vaughn M."/>
            <person name="Vengrova S."/>
            <person name="Yoder R."/>
            <person name="Zeng Q."/>
            <person name="Allshire R."/>
            <person name="Baulcombe D."/>
            <person name="Birren B.W."/>
            <person name="Brown W."/>
            <person name="Ekwall K."/>
            <person name="Kellis M."/>
            <person name="Leatherwood J."/>
            <person name="Levin H."/>
            <person name="Margalit H."/>
            <person name="Martienssen R."/>
            <person name="Nieduszynski C.A."/>
            <person name="Spatafora J.W."/>
            <person name="Friedman N."/>
            <person name="Dalgaard J.Z."/>
            <person name="Baumann P."/>
            <person name="Niki H."/>
            <person name="Regev A."/>
            <person name="Nusbaum C."/>
        </authorList>
    </citation>
    <scope>NUCLEOTIDE SEQUENCE [LARGE SCALE GENOMIC DNA]</scope>
    <source>
        <strain evidence="13">yFS275 / FY16936</strain>
    </source>
</reference>
<comment type="similarity">
    <text evidence="3">Belongs to the VTS1 family.</text>
</comment>
<evidence type="ECO:0000256" key="3">
    <source>
        <dbReference type="ARBA" id="ARBA00007325"/>
    </source>
</evidence>
<dbReference type="OrthoDB" id="2155283at2759"/>
<dbReference type="eggNOG" id="KOG3791">
    <property type="taxonomic scope" value="Eukaryota"/>
</dbReference>
<evidence type="ECO:0000256" key="2">
    <source>
        <dbReference type="ARBA" id="ARBA00004514"/>
    </source>
</evidence>
<dbReference type="InterPro" id="IPR050897">
    <property type="entry name" value="SMAUG/VTS1_RNA-bind"/>
</dbReference>
<feature type="compositionally biased region" description="Low complexity" evidence="9">
    <location>
        <begin position="153"/>
        <end position="165"/>
    </location>
</feature>
<dbReference type="JaponicusDB" id="SJAG_03113">
    <property type="gene designation" value="vts1"/>
</dbReference>
<dbReference type="GO" id="GO:0000932">
    <property type="term" value="C:P-body"/>
    <property type="evidence" value="ECO:0000318"/>
    <property type="project" value="GO_Central"/>
</dbReference>
<comment type="subcellular location">
    <subcellularLocation>
        <location evidence="1">Cytoplasm</location>
        <location evidence="1">P-body</location>
    </subcellularLocation>
    <subcellularLocation>
        <location evidence="2">Cytoplasm</location>
        <location evidence="2">Cytosol</location>
    </subcellularLocation>
</comment>
<dbReference type="PANTHER" id="PTHR12515">
    <property type="entry name" value="STERILE ALPHA MOTIF DOMAIN CONTAINING PROTEIN 4-RELATED"/>
    <property type="match status" value="1"/>
</dbReference>
<dbReference type="InterPro" id="IPR013761">
    <property type="entry name" value="SAM/pointed_sf"/>
</dbReference>